<sequence>MYIILVRRLETEASEKCFLIVGLPLAIWIFSASNIGGNMLNPRNKSLQEESTGRVAPSFSACYENSVIVDLQTIISPDEKLQLCLISERFDALQYHVAPMALVFRESA</sequence>
<comment type="caution">
    <text evidence="1">The sequence shown here is derived from an EMBL/GenBank/DDBJ whole genome shotgun (WGS) entry which is preliminary data.</text>
</comment>
<name>A0A3S4ZYG2_9PLAT</name>
<evidence type="ECO:0000313" key="1">
    <source>
        <dbReference type="EMBL" id="VEL10213.1"/>
    </source>
</evidence>
<dbReference type="EMBL" id="CAAALY010008348">
    <property type="protein sequence ID" value="VEL10213.1"/>
    <property type="molecule type" value="Genomic_DNA"/>
</dbReference>
<accession>A0A3S4ZYG2</accession>
<keyword evidence="2" id="KW-1185">Reference proteome</keyword>
<dbReference type="AlphaFoldDB" id="A0A3S4ZYG2"/>
<gene>
    <name evidence="1" type="ORF">PXEA_LOCUS3653</name>
</gene>
<evidence type="ECO:0000313" key="2">
    <source>
        <dbReference type="Proteomes" id="UP000784294"/>
    </source>
</evidence>
<organism evidence="1 2">
    <name type="scientific">Protopolystoma xenopodis</name>
    <dbReference type="NCBI Taxonomy" id="117903"/>
    <lineage>
        <taxon>Eukaryota</taxon>
        <taxon>Metazoa</taxon>
        <taxon>Spiralia</taxon>
        <taxon>Lophotrochozoa</taxon>
        <taxon>Platyhelminthes</taxon>
        <taxon>Monogenea</taxon>
        <taxon>Polyopisthocotylea</taxon>
        <taxon>Polystomatidea</taxon>
        <taxon>Polystomatidae</taxon>
        <taxon>Protopolystoma</taxon>
    </lineage>
</organism>
<reference evidence="1" key="1">
    <citation type="submission" date="2018-11" db="EMBL/GenBank/DDBJ databases">
        <authorList>
            <consortium name="Pathogen Informatics"/>
        </authorList>
    </citation>
    <scope>NUCLEOTIDE SEQUENCE</scope>
</reference>
<protein>
    <submittedName>
        <fullName evidence="1">Uncharacterized protein</fullName>
    </submittedName>
</protein>
<dbReference type="Proteomes" id="UP000784294">
    <property type="component" value="Unassembled WGS sequence"/>
</dbReference>
<proteinExistence type="predicted"/>